<dbReference type="EMBL" id="JAVHJL010000008">
    <property type="protein sequence ID" value="KAK6498780.1"/>
    <property type="molecule type" value="Genomic_DNA"/>
</dbReference>
<accession>A0AAV9VY11</accession>
<evidence type="ECO:0000313" key="3">
    <source>
        <dbReference type="EMBL" id="KAK6498780.1"/>
    </source>
</evidence>
<feature type="transmembrane region" description="Helical" evidence="1">
    <location>
        <begin position="28"/>
        <end position="46"/>
    </location>
</feature>
<comment type="caution">
    <text evidence="3">The sequence shown here is derived from an EMBL/GenBank/DDBJ whole genome shotgun (WGS) entry which is preliminary data.</text>
</comment>
<dbReference type="PANTHER" id="PTHR12203:SF61">
    <property type="entry name" value="CAPSULE PROTEIN"/>
    <property type="match status" value="1"/>
</dbReference>
<evidence type="ECO:0000313" key="4">
    <source>
        <dbReference type="Proteomes" id="UP001370758"/>
    </source>
</evidence>
<dbReference type="InterPro" id="IPR051091">
    <property type="entry name" value="O-Glucosyltr/Glycosyltrsf_90"/>
</dbReference>
<dbReference type="InterPro" id="IPR006598">
    <property type="entry name" value="CAP10"/>
</dbReference>
<evidence type="ECO:0000259" key="2">
    <source>
        <dbReference type="SMART" id="SM00672"/>
    </source>
</evidence>
<dbReference type="PANTHER" id="PTHR12203">
    <property type="entry name" value="KDEL LYS-ASP-GLU-LEU CONTAINING - RELATED"/>
    <property type="match status" value="1"/>
</dbReference>
<dbReference type="Proteomes" id="UP001370758">
    <property type="component" value="Unassembled WGS sequence"/>
</dbReference>
<dbReference type="SMART" id="SM00672">
    <property type="entry name" value="CAP10"/>
    <property type="match status" value="1"/>
</dbReference>
<keyword evidence="4" id="KW-1185">Reference proteome</keyword>
<proteinExistence type="predicted"/>
<reference evidence="3 4" key="1">
    <citation type="submission" date="2023-08" db="EMBL/GenBank/DDBJ databases">
        <authorList>
            <person name="Palmer J.M."/>
        </authorList>
    </citation>
    <scope>NUCLEOTIDE SEQUENCE [LARGE SCALE GENOMIC DNA]</scope>
    <source>
        <strain evidence="3 4">TWF481</strain>
    </source>
</reference>
<dbReference type="AlphaFoldDB" id="A0AAV9VY11"/>
<dbReference type="Pfam" id="PF05686">
    <property type="entry name" value="Glyco_transf_90"/>
    <property type="match status" value="1"/>
</dbReference>
<organism evidence="3 4">
    <name type="scientific">Arthrobotrys musiformis</name>
    <dbReference type="NCBI Taxonomy" id="47236"/>
    <lineage>
        <taxon>Eukaryota</taxon>
        <taxon>Fungi</taxon>
        <taxon>Dikarya</taxon>
        <taxon>Ascomycota</taxon>
        <taxon>Pezizomycotina</taxon>
        <taxon>Orbiliomycetes</taxon>
        <taxon>Orbiliales</taxon>
        <taxon>Orbiliaceae</taxon>
        <taxon>Arthrobotrys</taxon>
    </lineage>
</organism>
<keyword evidence="1" id="KW-0812">Transmembrane</keyword>
<name>A0AAV9VY11_9PEZI</name>
<feature type="domain" description="Glycosyl transferase CAP10" evidence="2">
    <location>
        <begin position="248"/>
        <end position="512"/>
    </location>
</feature>
<gene>
    <name evidence="3" type="primary">CAP2_5</name>
    <name evidence="3" type="ORF">TWF481_011353</name>
</gene>
<keyword evidence="1" id="KW-1133">Transmembrane helix</keyword>
<sequence>MEPGRKEGRTMITPKTAFMVPYRISKPYSLRSFLLICLIIGLFLHIRSYLFQVLSSEAAYISNTVKASHPIEKLILQNHRRHQNFLNRQSKTPEEAIKAYRKRYQRDPPPGFSKWVRYALAQNSTVIDDYDIIEERISPFRSISSFDLNRRIKAWQETADAFETVKIRDGKFVDCGEQFKNSIEDIVDQLPDMDLLLNWLDEPRIMGYDHLRDSNKVTMEDYAAKDAWEILSGKCHFSSQRRMRRDTTSAKVKYVEDPKEALDICSHPEAWNQHGFFNSPSNFRATRNVIPFFSTTSMSTMADLLTPGLDYVDWHYIGDAKTVDNKNYTDKKPQMYWKGWSTGSWFKEISWKRNHRVRFVEKFRNNSMFNVGFSKYVQCDGYCEKLEEIVGLVPIDPPTTGFDYKFAMDLDGNGYSGRYYRLLLSNCLVFKQTMFEQWHDDRLIPWVHYIPVSLGMEELESAVDYFANDPKGIGYGEQIAIGGQQWAKKSLRPIDMTIYTYRLLLEYAALFDGGAERRME</sequence>
<protein>
    <submittedName>
        <fullName evidence="3">F-actin-capping protein subunit beta</fullName>
    </submittedName>
</protein>
<evidence type="ECO:0000256" key="1">
    <source>
        <dbReference type="SAM" id="Phobius"/>
    </source>
</evidence>
<keyword evidence="1" id="KW-0472">Membrane</keyword>